<dbReference type="AlphaFoldDB" id="A0A126Q3A4"/>
<proteinExistence type="predicted"/>
<dbReference type="InterPro" id="IPR038578">
    <property type="entry name" value="GT29-like_sf"/>
</dbReference>
<dbReference type="RefSeq" id="WP_061095948.1">
    <property type="nucleotide sequence ID" value="NZ_CP014323.1"/>
</dbReference>
<name>A0A126Q3A4_ALTMA</name>
<protein>
    <submittedName>
        <fullName evidence="1">Uncharacterized protein</fullName>
    </submittedName>
</protein>
<dbReference type="Gene3D" id="3.90.1480.20">
    <property type="entry name" value="Glycosyl transferase family 29"/>
    <property type="match status" value="1"/>
</dbReference>
<dbReference type="EMBL" id="CP014323">
    <property type="protein sequence ID" value="AMJ99764.1"/>
    <property type="molecule type" value="Genomic_DNA"/>
</dbReference>
<dbReference type="Proteomes" id="UP000063991">
    <property type="component" value="Chromosome"/>
</dbReference>
<sequence length="358" mass="41692">MLDIEINANDIKKLTKNEKITFFETQFSENTESLGAHITALLNMRSVFTDEWDLALNILTEDKKKLNFVQHRILSKYYSRTQNYSKAIYHLNMCLSEKPNLYDDTYREIERLFILDNFMTEKASCSGNLEKMYANKLANTTEKFSSPDRKLNLLSLIDDEETYDNLLGYNRKSIFYKKLRDAESCAYVGKGYSLFTESNNQREIIDSNEVVIRVNHLPKPTDVKTLGSKTDILIAAPHINLKKLLNESIYSETNFDIYEVSPYRAYANQKNQNFYNIDFDIQNLIELLSYRRATSGLRGIIELMLLELENIRFNFLGMDFYCEGNGINISDNQARNSAGMAHEIDFERLLFRRLLSNS</sequence>
<organism evidence="1 2">
    <name type="scientific">Alteromonas macleodii</name>
    <name type="common">Pseudoalteromonas macleodii</name>
    <dbReference type="NCBI Taxonomy" id="28108"/>
    <lineage>
        <taxon>Bacteria</taxon>
        <taxon>Pseudomonadati</taxon>
        <taxon>Pseudomonadota</taxon>
        <taxon>Gammaproteobacteria</taxon>
        <taxon>Alteromonadales</taxon>
        <taxon>Alteromonadaceae</taxon>
        <taxon>Alteromonas/Salinimonas group</taxon>
        <taxon>Alteromonas</taxon>
    </lineage>
</organism>
<evidence type="ECO:0000313" key="1">
    <source>
        <dbReference type="EMBL" id="AMJ99764.1"/>
    </source>
</evidence>
<accession>A0A126Q3A4</accession>
<evidence type="ECO:0000313" key="2">
    <source>
        <dbReference type="Proteomes" id="UP000063991"/>
    </source>
</evidence>
<gene>
    <name evidence="1" type="ORF">AVL55_17350</name>
</gene>
<reference evidence="1 2" key="1">
    <citation type="submission" date="2015-12" db="EMBL/GenBank/DDBJ databases">
        <authorList>
            <person name="Shamseldin A."/>
            <person name="Moawad H."/>
            <person name="Abd El-Rahim W.M."/>
            <person name="Sadowsky M.J."/>
        </authorList>
    </citation>
    <scope>NUCLEOTIDE SEQUENCE [LARGE SCALE GENOMIC DNA]</scope>
    <source>
        <strain evidence="1 2">D7</strain>
    </source>
</reference>